<protein>
    <submittedName>
        <fullName evidence="1">Uncharacterized protein</fullName>
    </submittedName>
</protein>
<proteinExistence type="predicted"/>
<dbReference type="AlphaFoldDB" id="A0AAP0EE02"/>
<accession>A0AAP0EE02</accession>
<keyword evidence="2" id="KW-1185">Reference proteome</keyword>
<comment type="caution">
    <text evidence="1">The sequence shown here is derived from an EMBL/GenBank/DDBJ whole genome shotgun (WGS) entry which is preliminary data.</text>
</comment>
<evidence type="ECO:0000313" key="1">
    <source>
        <dbReference type="EMBL" id="KAK9089072.1"/>
    </source>
</evidence>
<name>A0AAP0EE02_9MAGN</name>
<organism evidence="1 2">
    <name type="scientific">Stephania cephalantha</name>
    <dbReference type="NCBI Taxonomy" id="152367"/>
    <lineage>
        <taxon>Eukaryota</taxon>
        <taxon>Viridiplantae</taxon>
        <taxon>Streptophyta</taxon>
        <taxon>Embryophyta</taxon>
        <taxon>Tracheophyta</taxon>
        <taxon>Spermatophyta</taxon>
        <taxon>Magnoliopsida</taxon>
        <taxon>Ranunculales</taxon>
        <taxon>Menispermaceae</taxon>
        <taxon>Menispermoideae</taxon>
        <taxon>Cissampelideae</taxon>
        <taxon>Stephania</taxon>
    </lineage>
</organism>
<dbReference type="Proteomes" id="UP001419268">
    <property type="component" value="Unassembled WGS sequence"/>
</dbReference>
<dbReference type="EMBL" id="JBBNAG010000012">
    <property type="protein sequence ID" value="KAK9089072.1"/>
    <property type="molecule type" value="Genomic_DNA"/>
</dbReference>
<sequence length="50" mass="5635">MHSTRKGMRMMCRVASTRKGYETIRHGTSGATKLCLRRPTAPPRIAWTSS</sequence>
<gene>
    <name evidence="1" type="ORF">Scep_028154</name>
</gene>
<reference evidence="1 2" key="1">
    <citation type="submission" date="2024-01" db="EMBL/GenBank/DDBJ databases">
        <title>Genome assemblies of Stephania.</title>
        <authorList>
            <person name="Yang L."/>
        </authorList>
    </citation>
    <scope>NUCLEOTIDE SEQUENCE [LARGE SCALE GENOMIC DNA]</scope>
    <source>
        <strain evidence="1">JXDWG</strain>
        <tissue evidence="1">Leaf</tissue>
    </source>
</reference>
<evidence type="ECO:0000313" key="2">
    <source>
        <dbReference type="Proteomes" id="UP001419268"/>
    </source>
</evidence>